<accession>A0A829YIQ0</accession>
<gene>
    <name evidence="2" type="ORF">GCM10011487_47180</name>
</gene>
<dbReference type="SUPFAM" id="SSF56925">
    <property type="entry name" value="OMPA-like"/>
    <property type="match status" value="1"/>
</dbReference>
<keyword evidence="1" id="KW-0732">Signal</keyword>
<dbReference type="Gene3D" id="2.40.160.20">
    <property type="match status" value="1"/>
</dbReference>
<evidence type="ECO:0000313" key="3">
    <source>
        <dbReference type="Proteomes" id="UP000445000"/>
    </source>
</evidence>
<protein>
    <recommendedName>
        <fullName evidence="4">Outer membrane protein beta-barrel domain-containing protein</fullName>
    </recommendedName>
</protein>
<evidence type="ECO:0000313" key="2">
    <source>
        <dbReference type="EMBL" id="GFE82718.1"/>
    </source>
</evidence>
<proteinExistence type="predicted"/>
<dbReference type="EMBL" id="BLJN01000005">
    <property type="protein sequence ID" value="GFE82718.1"/>
    <property type="molecule type" value="Genomic_DNA"/>
</dbReference>
<organism evidence="2 3">
    <name type="scientific">Steroidobacter agaridevorans</name>
    <dbReference type="NCBI Taxonomy" id="2695856"/>
    <lineage>
        <taxon>Bacteria</taxon>
        <taxon>Pseudomonadati</taxon>
        <taxon>Pseudomonadota</taxon>
        <taxon>Gammaproteobacteria</taxon>
        <taxon>Steroidobacterales</taxon>
        <taxon>Steroidobacteraceae</taxon>
        <taxon>Steroidobacter</taxon>
    </lineage>
</organism>
<feature type="signal peptide" evidence="1">
    <location>
        <begin position="1"/>
        <end position="28"/>
    </location>
</feature>
<evidence type="ECO:0008006" key="4">
    <source>
        <dbReference type="Google" id="ProtNLM"/>
    </source>
</evidence>
<reference evidence="3" key="1">
    <citation type="submission" date="2020-01" db="EMBL/GenBank/DDBJ databases">
        <title>'Steroidobacter agaridevorans' sp. nov., agar-degrading bacteria isolated from rhizosphere soils.</title>
        <authorList>
            <person name="Ikenaga M."/>
            <person name="Kataoka M."/>
            <person name="Murouchi A."/>
            <person name="Katsuragi S."/>
            <person name="Sakai M."/>
        </authorList>
    </citation>
    <scope>NUCLEOTIDE SEQUENCE [LARGE SCALE GENOMIC DNA]</scope>
    <source>
        <strain evidence="3">YU21-B</strain>
    </source>
</reference>
<feature type="chain" id="PRO_5032628157" description="Outer membrane protein beta-barrel domain-containing protein" evidence="1">
    <location>
        <begin position="29"/>
        <end position="251"/>
    </location>
</feature>
<dbReference type="Proteomes" id="UP000445000">
    <property type="component" value="Unassembled WGS sequence"/>
</dbReference>
<keyword evidence="3" id="KW-1185">Reference proteome</keyword>
<name>A0A829YIQ0_9GAMM</name>
<dbReference type="AlphaFoldDB" id="A0A829YIQ0"/>
<evidence type="ECO:0000256" key="1">
    <source>
        <dbReference type="SAM" id="SignalP"/>
    </source>
</evidence>
<comment type="caution">
    <text evidence="2">The sequence shown here is derived from an EMBL/GenBank/DDBJ whole genome shotgun (WGS) entry which is preliminary data.</text>
</comment>
<sequence>MTAALRQVHIRFGIVAAPVIALTAPAHADEWHTSGTIYAQFANMDGHIEVRGRQADVEVSSSELFDHLDMAGMMALRSEKDRYALTMNAVFTGLSAEGENAGGAFYDVDVSQDMIELAWSWRLNDFYELYVGGRYQSLAVDLSLKQSDGASDAASKSKSLFDPLLGARAAWPLGQAFTLIARADVGGFGVGSDLTWSALAAVDWSISENFGLVFGYRALDTDYSDGSGADRFKFDMLVSGPLLGLRYNFGP</sequence>
<dbReference type="InterPro" id="IPR011250">
    <property type="entry name" value="OMP/PagP_B-barrel"/>
</dbReference>